<proteinExistence type="predicted"/>
<organism evidence="2 3">
    <name type="scientific">Methanobrevibacter cuticularis</name>
    <dbReference type="NCBI Taxonomy" id="47311"/>
    <lineage>
        <taxon>Archaea</taxon>
        <taxon>Methanobacteriati</taxon>
        <taxon>Methanobacteriota</taxon>
        <taxon>Methanomada group</taxon>
        <taxon>Methanobacteria</taxon>
        <taxon>Methanobacteriales</taxon>
        <taxon>Methanobacteriaceae</taxon>
        <taxon>Methanobrevibacter</taxon>
    </lineage>
</organism>
<feature type="domain" description="NAD(P)-binding" evidence="1">
    <location>
        <begin position="15"/>
        <end position="358"/>
    </location>
</feature>
<dbReference type="STRING" id="47311.MBCUT_10970"/>
<dbReference type="InterPro" id="IPR013445">
    <property type="entry name" value="CDP_4_6_deHydtase"/>
</dbReference>
<keyword evidence="2" id="KW-0456">Lyase</keyword>
<dbReference type="SUPFAM" id="SSF51735">
    <property type="entry name" value="NAD(P)-binding Rossmann-fold domains"/>
    <property type="match status" value="1"/>
</dbReference>
<evidence type="ECO:0000313" key="2">
    <source>
        <dbReference type="EMBL" id="KZX16068.1"/>
    </source>
</evidence>
<dbReference type="AlphaFoldDB" id="A0A166DXV1"/>
<dbReference type="Pfam" id="PF16363">
    <property type="entry name" value="GDP_Man_Dehyd"/>
    <property type="match status" value="1"/>
</dbReference>
<dbReference type="GO" id="GO:0047733">
    <property type="term" value="F:CDP-glucose 4,6-dehydratase activity"/>
    <property type="evidence" value="ECO:0007669"/>
    <property type="project" value="UniProtKB-EC"/>
</dbReference>
<protein>
    <submittedName>
        <fullName evidence="2">CDP-glucose 4,6-dehydratase</fullName>
        <ecNumber evidence="2">4.2.1.45</ecNumber>
    </submittedName>
</protein>
<dbReference type="PATRIC" id="fig|47311.3.peg.1209"/>
<dbReference type="Gene3D" id="3.90.25.10">
    <property type="entry name" value="UDP-galactose 4-epimerase, domain 1"/>
    <property type="match status" value="1"/>
</dbReference>
<evidence type="ECO:0000313" key="3">
    <source>
        <dbReference type="Proteomes" id="UP000077275"/>
    </source>
</evidence>
<dbReference type="NCBIfam" id="TIGR02622">
    <property type="entry name" value="CDP_4_6_dhtase"/>
    <property type="match status" value="1"/>
</dbReference>
<dbReference type="OrthoDB" id="4907at2157"/>
<sequence length="388" mass="44877">MIKRFKDYFQDKKVFVTGHTGFKGTWLSNWLFNLESEVIGFSDKIPTNPSMFDILGLENYIKHIKGDITNFNTLNNVILENNPDIIIHLAAQPLVRKSYNEPIETYQTNVMGTINLLESLRNLSHHYENESKVVLNITTDKCYDNKEENYAYKETDPLGGYDPYSSSKACSEIVTSAYRRSFFNSNSNNNDHISKIAISTARAGNVIGGGDWSADRLVVDCVRSLSLDETIVLRNPHAIRPWQHVLEGLTGYLTLICHMIDGNNNNDNKNYNSEYNSKYNDNHEIDYNSSWNFGPYHEDIVDVEHLVNRLINNWGSGKYIVESDNKFHEANLLELDISKSLSYLSWKPKLSFEESVQITVEWYKEYYSDKNNMIDYTNKQIENYTKKN</sequence>
<dbReference type="EC" id="4.2.1.45" evidence="2"/>
<accession>A0A166DXV1</accession>
<dbReference type="RefSeq" id="WP_067259689.1">
    <property type="nucleotide sequence ID" value="NZ_LWMW01000100.1"/>
</dbReference>
<dbReference type="InterPro" id="IPR036291">
    <property type="entry name" value="NAD(P)-bd_dom_sf"/>
</dbReference>
<dbReference type="InterPro" id="IPR016040">
    <property type="entry name" value="NAD(P)-bd_dom"/>
</dbReference>
<dbReference type="Proteomes" id="UP000077275">
    <property type="component" value="Unassembled WGS sequence"/>
</dbReference>
<name>A0A166DXV1_9EURY</name>
<dbReference type="EMBL" id="LWMW01000100">
    <property type="protein sequence ID" value="KZX16068.1"/>
    <property type="molecule type" value="Genomic_DNA"/>
</dbReference>
<comment type="caution">
    <text evidence="2">The sequence shown here is derived from an EMBL/GenBank/DDBJ whole genome shotgun (WGS) entry which is preliminary data.</text>
</comment>
<keyword evidence="3" id="KW-1185">Reference proteome</keyword>
<reference evidence="2 3" key="1">
    <citation type="submission" date="2016-04" db="EMBL/GenBank/DDBJ databases">
        <title>Genome sequence of Methanobrevibacter cuticularis DSM 11139.</title>
        <authorList>
            <person name="Poehlein A."/>
            <person name="Seedorf H."/>
            <person name="Daniel R."/>
        </authorList>
    </citation>
    <scope>NUCLEOTIDE SEQUENCE [LARGE SCALE GENOMIC DNA]</scope>
    <source>
        <strain evidence="2 3">DSM 11139</strain>
    </source>
</reference>
<evidence type="ECO:0000259" key="1">
    <source>
        <dbReference type="Pfam" id="PF16363"/>
    </source>
</evidence>
<dbReference type="PANTHER" id="PTHR43000">
    <property type="entry name" value="DTDP-D-GLUCOSE 4,6-DEHYDRATASE-RELATED"/>
    <property type="match status" value="1"/>
</dbReference>
<dbReference type="Gene3D" id="3.40.50.720">
    <property type="entry name" value="NAD(P)-binding Rossmann-like Domain"/>
    <property type="match status" value="1"/>
</dbReference>
<gene>
    <name evidence="2" type="primary">rfbG</name>
    <name evidence="2" type="ORF">MBCUT_10970</name>
</gene>